<accession>A0A1Y1VF30</accession>
<dbReference type="GO" id="GO:0000472">
    <property type="term" value="P:endonucleolytic cleavage to generate mature 5'-end of SSU-rRNA from (SSU-rRNA, 5.8S rRNA, LSU-rRNA)"/>
    <property type="evidence" value="ECO:0007669"/>
    <property type="project" value="TreeGrafter"/>
</dbReference>
<evidence type="ECO:0000256" key="4">
    <source>
        <dbReference type="ARBA" id="ARBA00030932"/>
    </source>
</evidence>
<dbReference type="Gene3D" id="1.25.10.10">
    <property type="entry name" value="Leucine-rich Repeat Variant"/>
    <property type="match status" value="2"/>
</dbReference>
<dbReference type="GO" id="GO:0005730">
    <property type="term" value="C:nucleolus"/>
    <property type="evidence" value="ECO:0007669"/>
    <property type="project" value="TreeGrafter"/>
</dbReference>
<dbReference type="PANTHER" id="PTHR13102">
    <property type="entry name" value="NUCLEOLAR PROTEIN 9"/>
    <property type="match status" value="1"/>
</dbReference>
<feature type="domain" description="PUM-HD" evidence="8">
    <location>
        <begin position="41"/>
        <end position="444"/>
    </location>
</feature>
<evidence type="ECO:0000256" key="6">
    <source>
        <dbReference type="PROSITE-ProRule" id="PRU00317"/>
    </source>
</evidence>
<evidence type="ECO:0000259" key="8">
    <source>
        <dbReference type="PROSITE" id="PS50303"/>
    </source>
</evidence>
<dbReference type="AlphaFoldDB" id="A0A1Y1VF30"/>
<dbReference type="PROSITE" id="PS50303">
    <property type="entry name" value="PUM_HD"/>
    <property type="match status" value="1"/>
</dbReference>
<proteinExistence type="predicted"/>
<evidence type="ECO:0000313" key="10">
    <source>
        <dbReference type="Proteomes" id="UP000193719"/>
    </source>
</evidence>
<reference evidence="9 10" key="1">
    <citation type="submission" date="2016-08" db="EMBL/GenBank/DDBJ databases">
        <title>Genomes of anaerobic fungi encode conserved fungal cellulosomes for biomass hydrolysis.</title>
        <authorList>
            <consortium name="DOE Joint Genome Institute"/>
            <person name="Haitjema C.H."/>
            <person name="Gilmore S.P."/>
            <person name="Henske J.K."/>
            <person name="Solomon K.V."/>
            <person name="De Groot R."/>
            <person name="Kuo A."/>
            <person name="Mondo S.J."/>
            <person name="Salamov A.A."/>
            <person name="Labutti K."/>
            <person name="Zhao Z."/>
            <person name="Chiniquy J."/>
            <person name="Barry K."/>
            <person name="Brewer H.M."/>
            <person name="Purvine S.O."/>
            <person name="Wright A.T."/>
            <person name="Boxma B."/>
            <person name="Van Alen T."/>
            <person name="Hackstein J.H."/>
            <person name="Baker S.E."/>
            <person name="Grigoriev I.V."/>
            <person name="O'Malley M.A."/>
        </authorList>
    </citation>
    <scope>NUCLEOTIDE SEQUENCE [LARGE SCALE GENOMIC DNA]</scope>
    <source>
        <strain evidence="10">finn</strain>
    </source>
</reference>
<dbReference type="InterPro" id="IPR016024">
    <property type="entry name" value="ARM-type_fold"/>
</dbReference>
<feature type="repeat" description="Pumilio" evidence="6">
    <location>
        <begin position="115"/>
        <end position="150"/>
    </location>
</feature>
<comment type="caution">
    <text evidence="9">The sequence shown here is derived from an EMBL/GenBank/DDBJ whole genome shotgun (WGS) entry which is preliminary data.</text>
</comment>
<evidence type="ECO:0000256" key="3">
    <source>
        <dbReference type="ARBA" id="ARBA00023242"/>
    </source>
</evidence>
<keyword evidence="10" id="KW-1185">Reference proteome</keyword>
<dbReference type="Proteomes" id="UP000193719">
    <property type="component" value="Unassembled WGS sequence"/>
</dbReference>
<keyword evidence="3" id="KW-0539">Nucleus</keyword>
<evidence type="ECO:0000256" key="7">
    <source>
        <dbReference type="SAM" id="MobiDB-lite"/>
    </source>
</evidence>
<dbReference type="GO" id="GO:0030688">
    <property type="term" value="C:preribosome, small subunit precursor"/>
    <property type="evidence" value="ECO:0007669"/>
    <property type="project" value="TreeGrafter"/>
</dbReference>
<dbReference type="GO" id="GO:0000480">
    <property type="term" value="P:endonucleolytic cleavage in 5'-ETS of tricistronic rRNA transcript (SSU-rRNA, 5.8S rRNA, LSU-rRNA)"/>
    <property type="evidence" value="ECO:0007669"/>
    <property type="project" value="TreeGrafter"/>
</dbReference>
<dbReference type="InterPro" id="IPR011989">
    <property type="entry name" value="ARM-like"/>
</dbReference>
<dbReference type="Pfam" id="PF22493">
    <property type="entry name" value="PUF_NOP9"/>
    <property type="match status" value="1"/>
</dbReference>
<keyword evidence="2" id="KW-0677">Repeat</keyword>
<dbReference type="InterPro" id="IPR033133">
    <property type="entry name" value="PUM-HD"/>
</dbReference>
<evidence type="ECO:0000256" key="5">
    <source>
        <dbReference type="ARBA" id="ARBA00031929"/>
    </source>
</evidence>
<dbReference type="OrthoDB" id="392571at2759"/>
<organism evidence="9 10">
    <name type="scientific">Piromyces finnis</name>
    <dbReference type="NCBI Taxonomy" id="1754191"/>
    <lineage>
        <taxon>Eukaryota</taxon>
        <taxon>Fungi</taxon>
        <taxon>Fungi incertae sedis</taxon>
        <taxon>Chytridiomycota</taxon>
        <taxon>Chytridiomycota incertae sedis</taxon>
        <taxon>Neocallimastigomycetes</taxon>
        <taxon>Neocallimastigales</taxon>
        <taxon>Neocallimastigaceae</taxon>
        <taxon>Piromyces</taxon>
    </lineage>
</organism>
<feature type="region of interest" description="Disordered" evidence="7">
    <location>
        <begin position="1"/>
        <end position="37"/>
    </location>
</feature>
<feature type="repeat" description="Pumilio" evidence="6">
    <location>
        <begin position="382"/>
        <end position="418"/>
    </location>
</feature>
<dbReference type="GO" id="GO:0000447">
    <property type="term" value="P:endonucleolytic cleavage in ITS1 to separate SSU-rRNA from 5.8S rRNA and LSU-rRNA from tricistronic rRNA transcript (SSU-rRNA, 5.8S rRNA, LSU-rRNA)"/>
    <property type="evidence" value="ECO:0007669"/>
    <property type="project" value="TreeGrafter"/>
</dbReference>
<feature type="compositionally biased region" description="Basic residues" evidence="7">
    <location>
        <begin position="1"/>
        <end position="15"/>
    </location>
</feature>
<dbReference type="STRING" id="1754191.A0A1Y1VF30"/>
<dbReference type="GO" id="GO:0030686">
    <property type="term" value="C:90S preribosome"/>
    <property type="evidence" value="ECO:0007669"/>
    <property type="project" value="TreeGrafter"/>
</dbReference>
<dbReference type="InterPro" id="IPR040000">
    <property type="entry name" value="NOP9"/>
</dbReference>
<dbReference type="PROSITE" id="PS50302">
    <property type="entry name" value="PUM"/>
    <property type="match status" value="2"/>
</dbReference>
<dbReference type="GO" id="GO:0003723">
    <property type="term" value="F:RNA binding"/>
    <property type="evidence" value="ECO:0007669"/>
    <property type="project" value="InterPro"/>
</dbReference>
<dbReference type="PANTHER" id="PTHR13102:SF0">
    <property type="entry name" value="NUCLEOLAR PROTEIN 9"/>
    <property type="match status" value="1"/>
</dbReference>
<evidence type="ECO:0000256" key="1">
    <source>
        <dbReference type="ARBA" id="ARBA00016427"/>
    </source>
</evidence>
<dbReference type="SMART" id="SM00025">
    <property type="entry name" value="Pumilio"/>
    <property type="match status" value="8"/>
</dbReference>
<evidence type="ECO:0000256" key="2">
    <source>
        <dbReference type="ARBA" id="ARBA00022737"/>
    </source>
</evidence>
<evidence type="ECO:0000313" key="9">
    <source>
        <dbReference type="EMBL" id="ORX54716.1"/>
    </source>
</evidence>
<name>A0A1Y1VF30_9FUNG</name>
<reference evidence="9 10" key="2">
    <citation type="submission" date="2016-08" db="EMBL/GenBank/DDBJ databases">
        <title>Pervasive Adenine N6-methylation of Active Genes in Fungi.</title>
        <authorList>
            <consortium name="DOE Joint Genome Institute"/>
            <person name="Mondo S.J."/>
            <person name="Dannebaum R.O."/>
            <person name="Kuo R.C."/>
            <person name="Labutti K."/>
            <person name="Haridas S."/>
            <person name="Kuo A."/>
            <person name="Salamov A."/>
            <person name="Ahrendt S.R."/>
            <person name="Lipzen A."/>
            <person name="Sullivan W."/>
            <person name="Andreopoulos W.B."/>
            <person name="Clum A."/>
            <person name="Lindquist E."/>
            <person name="Daum C."/>
            <person name="Ramamoorthy G.K."/>
            <person name="Gryganskyi A."/>
            <person name="Culley D."/>
            <person name="Magnuson J.K."/>
            <person name="James T.Y."/>
            <person name="O'Malley M.A."/>
            <person name="Stajich J.E."/>
            <person name="Spatafora J.W."/>
            <person name="Visel A."/>
            <person name="Grigoriev I.V."/>
        </authorList>
    </citation>
    <scope>NUCLEOTIDE SEQUENCE [LARGE SCALE GENOMIC DNA]</scope>
    <source>
        <strain evidence="10">finn</strain>
    </source>
</reference>
<dbReference type="EMBL" id="MCFH01000010">
    <property type="protein sequence ID" value="ORX54716.1"/>
    <property type="molecule type" value="Genomic_DNA"/>
</dbReference>
<sequence>MPHERRRKTRRAKKQKQVEEENIEQPQNTEEENYDYSQDNQYDENYENYENYESNVDNKKKLFDVNNWDNDVQAHYGRPSTDILQYFSNIEKMLSEQEFENEEEHEMFLNNIYKEIDGNELQLATDKECSRIMEKILRVSNDGQIRVFLNQLNEKYIELFTHRYGSHVCQTILVLGSDIIEREIKGESVVMTSEENQNPPPTMQELVIKMCSILEDYWIHLISNQFGSHLLRVILMILSGQYITLESNEVRSKKSKQYNAKNNANFKTFEQTKKRQRLVPDTFKEILNNILERLTKDMGVTELRVFCVNSIANPVLQYLVKIQHENENESIINNLFSTKEDGTIEKDTFVNDLLKHPVGSHLFEKVLKYSSDKMFHQIFITYFHGNMIELCRNNISNFVVQHLLENVRSAQQLLIMIKEIIPEFEFFLFRGRSGVIVKSIEACGKFKVQQREVVNAISKAFHASDNRKIMIKLLLTLKKYEDYQRDNKAPFLIQGALMIETLLSYEDGNNKFLIESLISLSHNEIKEWATDAIASRVIESFLQSSQVILKAKRKILHMFDGNYGEIACNRYGSHLVDKCWAVSDLKMKESIAEELLESERELNSNFHGKFVLRNCKIESFKRNRQEWIEHENGLERKKQMFEELLNDDTPAQKKSSNKEESENIKGSGILDSALSSLGFNKGLAPVSKDKKKNKKKTTENVNFIFYYNKLYICNIKYLL</sequence>
<dbReference type="InterPro" id="IPR001313">
    <property type="entry name" value="Pumilio_RNA-bd_rpt"/>
</dbReference>
<dbReference type="GO" id="GO:0000056">
    <property type="term" value="P:ribosomal small subunit export from nucleus"/>
    <property type="evidence" value="ECO:0007669"/>
    <property type="project" value="TreeGrafter"/>
</dbReference>
<protein>
    <recommendedName>
        <fullName evidence="1">Nucleolar protein 9</fullName>
    </recommendedName>
    <alternativeName>
        <fullName evidence="4 5">Pumilio domain-containing protein NOP9</fullName>
    </alternativeName>
</protein>
<gene>
    <name evidence="9" type="ORF">BCR36DRAFT_282374</name>
</gene>
<dbReference type="SUPFAM" id="SSF48371">
    <property type="entry name" value="ARM repeat"/>
    <property type="match status" value="1"/>
</dbReference>